<evidence type="ECO:0008006" key="10">
    <source>
        <dbReference type="Google" id="ProtNLM"/>
    </source>
</evidence>
<dbReference type="AlphaFoldDB" id="A0A1G1UXF1"/>
<evidence type="ECO:0000256" key="3">
    <source>
        <dbReference type="ARBA" id="ARBA00022692"/>
    </source>
</evidence>
<comment type="caution">
    <text evidence="8">The sequence shown here is derived from an EMBL/GenBank/DDBJ whole genome shotgun (WGS) entry which is preliminary data.</text>
</comment>
<keyword evidence="3 7" id="KW-0812">Transmembrane</keyword>
<evidence type="ECO:0000256" key="6">
    <source>
        <dbReference type="SAM" id="MobiDB-lite"/>
    </source>
</evidence>
<dbReference type="InterPro" id="IPR045584">
    <property type="entry name" value="Pilin-like"/>
</dbReference>
<dbReference type="Pfam" id="PF07963">
    <property type="entry name" value="N_methyl"/>
    <property type="match status" value="1"/>
</dbReference>
<dbReference type="PANTHER" id="PTHR30093">
    <property type="entry name" value="GENERAL SECRETION PATHWAY PROTEIN G"/>
    <property type="match status" value="1"/>
</dbReference>
<feature type="region of interest" description="Disordered" evidence="6">
    <location>
        <begin position="167"/>
        <end position="190"/>
    </location>
</feature>
<reference evidence="8 9" key="1">
    <citation type="journal article" date="2016" name="Nat. Commun.">
        <title>Thousands of microbial genomes shed light on interconnected biogeochemical processes in an aquifer system.</title>
        <authorList>
            <person name="Anantharaman K."/>
            <person name="Brown C.T."/>
            <person name="Hug L.A."/>
            <person name="Sharon I."/>
            <person name="Castelle C.J."/>
            <person name="Probst A.J."/>
            <person name="Thomas B.C."/>
            <person name="Singh A."/>
            <person name="Wilkins M.J."/>
            <person name="Karaoz U."/>
            <person name="Brodie E.L."/>
            <person name="Williams K.H."/>
            <person name="Hubbard S.S."/>
            <person name="Banfield J.F."/>
        </authorList>
    </citation>
    <scope>NUCLEOTIDE SEQUENCE [LARGE SCALE GENOMIC DNA]</scope>
</reference>
<dbReference type="EMBL" id="MHBW01000035">
    <property type="protein sequence ID" value="OGY07832.1"/>
    <property type="molecule type" value="Genomic_DNA"/>
</dbReference>
<dbReference type="NCBIfam" id="TIGR02532">
    <property type="entry name" value="IV_pilin_GFxxxE"/>
    <property type="match status" value="1"/>
</dbReference>
<evidence type="ECO:0000313" key="9">
    <source>
        <dbReference type="Proteomes" id="UP000177967"/>
    </source>
</evidence>
<keyword evidence="4 7" id="KW-1133">Transmembrane helix</keyword>
<organism evidence="8 9">
    <name type="scientific">Candidatus Blackburnbacteria bacterium RIFCSPHIGHO2_01_FULL_43_15b</name>
    <dbReference type="NCBI Taxonomy" id="1797513"/>
    <lineage>
        <taxon>Bacteria</taxon>
        <taxon>Candidatus Blackburniibacteriota</taxon>
    </lineage>
</organism>
<comment type="subcellular location">
    <subcellularLocation>
        <location evidence="1">Membrane</location>
        <topology evidence="1">Single-pass membrane protein</topology>
    </subcellularLocation>
</comment>
<accession>A0A1G1UXF1</accession>
<dbReference type="GO" id="GO:0016020">
    <property type="term" value="C:membrane"/>
    <property type="evidence" value="ECO:0007669"/>
    <property type="project" value="UniProtKB-SubCell"/>
</dbReference>
<evidence type="ECO:0000256" key="1">
    <source>
        <dbReference type="ARBA" id="ARBA00004167"/>
    </source>
</evidence>
<dbReference type="PROSITE" id="PS00409">
    <property type="entry name" value="PROKAR_NTER_METHYL"/>
    <property type="match status" value="1"/>
</dbReference>
<feature type="compositionally biased region" description="Polar residues" evidence="6">
    <location>
        <begin position="181"/>
        <end position="190"/>
    </location>
</feature>
<dbReference type="Proteomes" id="UP000177967">
    <property type="component" value="Unassembled WGS sequence"/>
</dbReference>
<evidence type="ECO:0000256" key="2">
    <source>
        <dbReference type="ARBA" id="ARBA00022481"/>
    </source>
</evidence>
<keyword evidence="5 7" id="KW-0472">Membrane</keyword>
<sequence length="190" mass="20192">MKISNFKFQISTSGFTLLELLVVISIIGILAGLSVASFSGSRRATRDGQRKVHLSQVRTALESYYSANGVYPTTSNGWWGTCSDYGSHPRTGANGYVPGLAPDYIDQLPIDPTDTSAAGGNSKIGSSACGAIGAVGGGACYVYKSEGTDYKLLAHCTPESFPVQSNNPFYDPSRPSHAWQVHSSPTSETW</sequence>
<dbReference type="Gene3D" id="3.30.700.10">
    <property type="entry name" value="Glycoprotein, Type 4 Pilin"/>
    <property type="match status" value="1"/>
</dbReference>
<dbReference type="SUPFAM" id="SSF54523">
    <property type="entry name" value="Pili subunits"/>
    <property type="match status" value="1"/>
</dbReference>
<dbReference type="InterPro" id="IPR012902">
    <property type="entry name" value="N_methyl_site"/>
</dbReference>
<proteinExistence type="predicted"/>
<name>A0A1G1UXF1_9BACT</name>
<protein>
    <recommendedName>
        <fullName evidence="10">Type II secretion system protein GspG C-terminal domain-containing protein</fullName>
    </recommendedName>
</protein>
<dbReference type="PANTHER" id="PTHR30093:SF44">
    <property type="entry name" value="TYPE II SECRETION SYSTEM CORE PROTEIN G"/>
    <property type="match status" value="1"/>
</dbReference>
<feature type="transmembrane region" description="Helical" evidence="7">
    <location>
        <begin position="20"/>
        <end position="41"/>
    </location>
</feature>
<keyword evidence="2" id="KW-0488">Methylation</keyword>
<evidence type="ECO:0000313" key="8">
    <source>
        <dbReference type="EMBL" id="OGY07832.1"/>
    </source>
</evidence>
<evidence type="ECO:0000256" key="7">
    <source>
        <dbReference type="SAM" id="Phobius"/>
    </source>
</evidence>
<evidence type="ECO:0000256" key="4">
    <source>
        <dbReference type="ARBA" id="ARBA00022989"/>
    </source>
</evidence>
<gene>
    <name evidence="8" type="ORF">A2782_01675</name>
</gene>
<evidence type="ECO:0000256" key="5">
    <source>
        <dbReference type="ARBA" id="ARBA00023136"/>
    </source>
</evidence>
<dbReference type="STRING" id="1797513.A2782_01675"/>